<protein>
    <submittedName>
        <fullName evidence="5">AraC family transcriptional regulator</fullName>
    </submittedName>
</protein>
<keyword evidence="6" id="KW-1185">Reference proteome</keyword>
<dbReference type="Gene3D" id="1.10.10.60">
    <property type="entry name" value="Homeodomain-like"/>
    <property type="match status" value="1"/>
</dbReference>
<evidence type="ECO:0000256" key="3">
    <source>
        <dbReference type="ARBA" id="ARBA00023163"/>
    </source>
</evidence>
<organism evidence="5 6">
    <name type="scientific">Prevotella amnii DNF00058</name>
    <dbReference type="NCBI Taxonomy" id="1401066"/>
    <lineage>
        <taxon>Bacteria</taxon>
        <taxon>Pseudomonadati</taxon>
        <taxon>Bacteroidota</taxon>
        <taxon>Bacteroidia</taxon>
        <taxon>Bacteroidales</taxon>
        <taxon>Prevotellaceae</taxon>
        <taxon>Prevotella</taxon>
    </lineage>
</organism>
<dbReference type="OrthoDB" id="1372329at2"/>
<evidence type="ECO:0000256" key="1">
    <source>
        <dbReference type="ARBA" id="ARBA00023015"/>
    </source>
</evidence>
<dbReference type="RefSeq" id="WP_036855799.1">
    <property type="nucleotide sequence ID" value="NZ_JRNU01000026.1"/>
</dbReference>
<dbReference type="Pfam" id="PF12833">
    <property type="entry name" value="HTH_18"/>
    <property type="match status" value="1"/>
</dbReference>
<evidence type="ECO:0000256" key="2">
    <source>
        <dbReference type="ARBA" id="ARBA00023125"/>
    </source>
</evidence>
<dbReference type="SUPFAM" id="SSF46689">
    <property type="entry name" value="Homeodomain-like"/>
    <property type="match status" value="1"/>
</dbReference>
<evidence type="ECO:0000259" key="4">
    <source>
        <dbReference type="PROSITE" id="PS01124"/>
    </source>
</evidence>
<proteinExistence type="predicted"/>
<dbReference type="GO" id="GO:0003700">
    <property type="term" value="F:DNA-binding transcription factor activity"/>
    <property type="evidence" value="ECO:0007669"/>
    <property type="project" value="InterPro"/>
</dbReference>
<comment type="caution">
    <text evidence="5">The sequence shown here is derived from an EMBL/GenBank/DDBJ whole genome shotgun (WGS) entry which is preliminary data.</text>
</comment>
<dbReference type="PROSITE" id="PS01124">
    <property type="entry name" value="HTH_ARAC_FAMILY_2"/>
    <property type="match status" value="1"/>
</dbReference>
<keyword evidence="1" id="KW-0805">Transcription regulation</keyword>
<dbReference type="GO" id="GO:0043565">
    <property type="term" value="F:sequence-specific DNA binding"/>
    <property type="evidence" value="ECO:0007669"/>
    <property type="project" value="InterPro"/>
</dbReference>
<reference evidence="5 6" key="1">
    <citation type="submission" date="2014-07" db="EMBL/GenBank/DDBJ databases">
        <authorList>
            <person name="McCorrison J."/>
            <person name="Sanka R."/>
            <person name="Torralba M."/>
            <person name="Gillis M."/>
            <person name="Haft D.H."/>
            <person name="Methe B."/>
            <person name="Sutton G."/>
            <person name="Nelson K.E."/>
        </authorList>
    </citation>
    <scope>NUCLEOTIDE SEQUENCE [LARGE SCALE GENOMIC DNA]</scope>
    <source>
        <strain evidence="5 6">DNF00058</strain>
    </source>
</reference>
<dbReference type="InterPro" id="IPR009057">
    <property type="entry name" value="Homeodomain-like_sf"/>
</dbReference>
<dbReference type="AlphaFoldDB" id="A0A096AX80"/>
<evidence type="ECO:0000313" key="5">
    <source>
        <dbReference type="EMBL" id="KGF51703.1"/>
    </source>
</evidence>
<accession>A0A096AX80</accession>
<name>A0A096AX80_9BACT</name>
<evidence type="ECO:0000313" key="6">
    <source>
        <dbReference type="Proteomes" id="UP000029614"/>
    </source>
</evidence>
<feature type="domain" description="HTH araC/xylS-type" evidence="4">
    <location>
        <begin position="198"/>
        <end position="296"/>
    </location>
</feature>
<dbReference type="InterPro" id="IPR018060">
    <property type="entry name" value="HTH_AraC"/>
</dbReference>
<keyword evidence="3" id="KW-0804">Transcription</keyword>
<dbReference type="PANTHER" id="PTHR43280:SF32">
    <property type="entry name" value="TRANSCRIPTIONAL REGULATORY PROTEIN"/>
    <property type="match status" value="1"/>
</dbReference>
<dbReference type="PANTHER" id="PTHR43280">
    <property type="entry name" value="ARAC-FAMILY TRANSCRIPTIONAL REGULATOR"/>
    <property type="match status" value="1"/>
</dbReference>
<dbReference type="Proteomes" id="UP000029614">
    <property type="component" value="Unassembled WGS sequence"/>
</dbReference>
<dbReference type="SMART" id="SM00342">
    <property type="entry name" value="HTH_ARAC"/>
    <property type="match status" value="1"/>
</dbReference>
<dbReference type="EMBL" id="JRNU01000026">
    <property type="protein sequence ID" value="KGF51703.1"/>
    <property type="molecule type" value="Genomic_DNA"/>
</dbReference>
<sequence>MEKKKIDNLKEITVEHAKSKYAKGGYIEDEFIMFEEIAEVPIPIGYLRFQSVFFAICTAGEAKYKLNTKDLHVEAGDAVIVTSGQVVSDVCLSSNFKGFGFMLSLDFFHYILSGITNLSSLFMFSRSNPVFRISKDQIDDILEHCKRAKKRLIDRTHPFRRELIACLIRAMIYDFGSIIYKAQHSKNVKQNRAEVIFNKFMDSVQENFKTERRVAWYARELNITAKYLSEVVKLISKRTPREWIDYYVVLEIRVLLRSSDLSVKEISNELHFANQSFMGKYFREHVGISPLKFRRS</sequence>
<gene>
    <name evidence="5" type="ORF">HMPREF9302_06515</name>
</gene>
<keyword evidence="2" id="KW-0238">DNA-binding</keyword>